<name>A0A150GKZ2_GONPE</name>
<sequence length="549" mass="60062">MPALNQHLARGGTRLTNFLVSTGVCCPARVSALSGKLAHCTNVTGNWYPSGAFRKFYERKVDDSWLPGWLQSAGYNTYLVGKFLNAYLQDANFMRQADRGAYYPKGWTLFDALTQGTYSLMNSCFATNGAPNKCFPGQYQTDIIRDKALGYLNEAVAAKKPFFMYVAPTAPHVETAAAGWKPPTPAARHANLYANDKVSIPRGDNWGVVNPSIPIEPDSMGADAIADMEALYLNRLRSLRAVDELLDSLVKRLSSLGQLDNTYVIYTSDNGIHMGQFSQSDGKALGIEEDTRLPFFIRGPGIPAGQQVPTMSNLVDIAPTIMTLAGLPYPTDVDGMPLPASPALAAAHVTELQAATDNGQGSPVAVTSDMYSWWRRDTNILEAWDSDGSAATQNVVFKTLRVCTDFKIFPDSGSNPSGLAARQVYAPGTACYKYTIWCLGQKEFYDLSTDPYEVKNRLGEVPQRVVDRLDAVLSALAHCKGNSCQSPYSILHPGLNVLNFTATMSTSYDTMYRRLVKFKYNKCRGSYVIANEPAWSLGIGPQPSSFVGR</sequence>
<dbReference type="SUPFAM" id="SSF53649">
    <property type="entry name" value="Alkaline phosphatase-like"/>
    <property type="match status" value="1"/>
</dbReference>
<dbReference type="InterPro" id="IPR000917">
    <property type="entry name" value="Sulfatase_N"/>
</dbReference>
<keyword evidence="4" id="KW-0325">Glycoprotein</keyword>
<evidence type="ECO:0000256" key="1">
    <source>
        <dbReference type="ARBA" id="ARBA00008779"/>
    </source>
</evidence>
<organism evidence="6 7">
    <name type="scientific">Gonium pectorale</name>
    <name type="common">Green alga</name>
    <dbReference type="NCBI Taxonomy" id="33097"/>
    <lineage>
        <taxon>Eukaryota</taxon>
        <taxon>Viridiplantae</taxon>
        <taxon>Chlorophyta</taxon>
        <taxon>core chlorophytes</taxon>
        <taxon>Chlorophyceae</taxon>
        <taxon>CS clade</taxon>
        <taxon>Chlamydomonadales</taxon>
        <taxon>Volvocaceae</taxon>
        <taxon>Gonium</taxon>
    </lineage>
</organism>
<reference evidence="7" key="1">
    <citation type="journal article" date="2016" name="Nat. Commun.">
        <title>The Gonium pectorale genome demonstrates co-option of cell cycle regulation during the evolution of multicellularity.</title>
        <authorList>
            <person name="Hanschen E.R."/>
            <person name="Marriage T.N."/>
            <person name="Ferris P.J."/>
            <person name="Hamaji T."/>
            <person name="Toyoda A."/>
            <person name="Fujiyama A."/>
            <person name="Neme R."/>
            <person name="Noguchi H."/>
            <person name="Minakuchi Y."/>
            <person name="Suzuki M."/>
            <person name="Kawai-Toyooka H."/>
            <person name="Smith D.R."/>
            <person name="Sparks H."/>
            <person name="Anderson J."/>
            <person name="Bakaric R."/>
            <person name="Luria V."/>
            <person name="Karger A."/>
            <person name="Kirschner M.W."/>
            <person name="Durand P.M."/>
            <person name="Michod R.E."/>
            <person name="Nozaki H."/>
            <person name="Olson B.J."/>
        </authorList>
    </citation>
    <scope>NUCLEOTIDE SEQUENCE [LARGE SCALE GENOMIC DNA]</scope>
    <source>
        <strain evidence="7">NIES-2863</strain>
    </source>
</reference>
<dbReference type="OrthoDB" id="1740450at2759"/>
<dbReference type="GO" id="GO:0008449">
    <property type="term" value="F:N-acetylglucosamine-6-sulfatase activity"/>
    <property type="evidence" value="ECO:0007669"/>
    <property type="project" value="TreeGrafter"/>
</dbReference>
<dbReference type="InterPro" id="IPR024607">
    <property type="entry name" value="Sulfatase_CS"/>
</dbReference>
<evidence type="ECO:0000256" key="4">
    <source>
        <dbReference type="ARBA" id="ARBA00023180"/>
    </source>
</evidence>
<dbReference type="GO" id="GO:0005539">
    <property type="term" value="F:glycosaminoglycan binding"/>
    <property type="evidence" value="ECO:0007669"/>
    <property type="project" value="TreeGrafter"/>
</dbReference>
<dbReference type="STRING" id="33097.A0A150GKZ2"/>
<dbReference type="PANTHER" id="PTHR43108">
    <property type="entry name" value="N-ACETYLGLUCOSAMINE-6-SULFATASE FAMILY MEMBER"/>
    <property type="match status" value="1"/>
</dbReference>
<comment type="similarity">
    <text evidence="1">Belongs to the sulfatase family.</text>
</comment>
<evidence type="ECO:0000313" key="7">
    <source>
        <dbReference type="Proteomes" id="UP000075714"/>
    </source>
</evidence>
<protein>
    <recommendedName>
        <fullName evidence="5">Sulfatase N-terminal domain-containing protein</fullName>
    </recommendedName>
</protein>
<dbReference type="EMBL" id="LSYV01000017">
    <property type="protein sequence ID" value="KXZ50457.1"/>
    <property type="molecule type" value="Genomic_DNA"/>
</dbReference>
<dbReference type="Proteomes" id="UP000075714">
    <property type="component" value="Unassembled WGS sequence"/>
</dbReference>
<gene>
    <name evidence="6" type="ORF">GPECTOR_16g631</name>
</gene>
<dbReference type="Gene3D" id="3.40.720.10">
    <property type="entry name" value="Alkaline Phosphatase, subunit A"/>
    <property type="match status" value="1"/>
</dbReference>
<feature type="domain" description="Sulfatase N-terminal" evidence="5">
    <location>
        <begin position="1"/>
        <end position="326"/>
    </location>
</feature>
<evidence type="ECO:0000259" key="5">
    <source>
        <dbReference type="Pfam" id="PF00884"/>
    </source>
</evidence>
<dbReference type="PANTHER" id="PTHR43108:SF8">
    <property type="entry name" value="SD21168P"/>
    <property type="match status" value="1"/>
</dbReference>
<dbReference type="AlphaFoldDB" id="A0A150GKZ2"/>
<comment type="caution">
    <text evidence="6">The sequence shown here is derived from an EMBL/GenBank/DDBJ whole genome shotgun (WGS) entry which is preliminary data.</text>
</comment>
<evidence type="ECO:0000313" key="6">
    <source>
        <dbReference type="EMBL" id="KXZ50457.1"/>
    </source>
</evidence>
<dbReference type="PROSITE" id="PS00149">
    <property type="entry name" value="SULFATASE_2"/>
    <property type="match status" value="1"/>
</dbReference>
<evidence type="ECO:0000256" key="2">
    <source>
        <dbReference type="ARBA" id="ARBA00022729"/>
    </source>
</evidence>
<dbReference type="InterPro" id="IPR017850">
    <property type="entry name" value="Alkaline_phosphatase_core_sf"/>
</dbReference>
<keyword evidence="7" id="KW-1185">Reference proteome</keyword>
<proteinExistence type="inferred from homology"/>
<keyword evidence="3" id="KW-0378">Hydrolase</keyword>
<accession>A0A150GKZ2</accession>
<dbReference type="Pfam" id="PF00884">
    <property type="entry name" value="Sulfatase"/>
    <property type="match status" value="1"/>
</dbReference>
<dbReference type="CDD" id="cd16147">
    <property type="entry name" value="G6S"/>
    <property type="match status" value="1"/>
</dbReference>
<keyword evidence="2" id="KW-0732">Signal</keyword>
<evidence type="ECO:0000256" key="3">
    <source>
        <dbReference type="ARBA" id="ARBA00022801"/>
    </source>
</evidence>